<dbReference type="GO" id="GO:0016020">
    <property type="term" value="C:membrane"/>
    <property type="evidence" value="ECO:0007669"/>
    <property type="project" value="TreeGrafter"/>
</dbReference>
<comment type="similarity">
    <text evidence="4 5">Belongs to the cytochrome b5 family.</text>
</comment>
<evidence type="ECO:0000256" key="4">
    <source>
        <dbReference type="ARBA" id="ARBA00038168"/>
    </source>
</evidence>
<sequence length="304" mass="35091">MEALVQQNLQADSSNENCITLKYKNMFQLDLKWYSNILNKAISILGMMKLQTEKCLQYCSLLMTTSKKYSKERIFQYRQIFSLPSQLINIQQNNEHKKNIPLDDIAIYKHSPLVLVFASNELPKEVKNGTSKVIAFNINRTGYSKIASLVEMPQESDIPQYSKTRPENPLDVTTNPQSKVGNNESTMKKKKKSNKVEQEMITPSPGQAEQKHKSKHQEQSSVLRQITMNEVMQNNTKERAWSVINGIVYDFTKFLYNHPGGFNNIFKSVGKEGTLVFRKINHLFQTIRRRTFLCKGFKSIPLKV</sequence>
<keyword evidence="2 5" id="KW-0479">Metal-binding</keyword>
<evidence type="ECO:0000256" key="2">
    <source>
        <dbReference type="ARBA" id="ARBA00022723"/>
    </source>
</evidence>
<feature type="region of interest" description="Disordered" evidence="6">
    <location>
        <begin position="157"/>
        <end position="220"/>
    </location>
</feature>
<dbReference type="PANTHER" id="PTHR19359:SF14">
    <property type="entry name" value="CYTOCHROME B5 A"/>
    <property type="match status" value="1"/>
</dbReference>
<evidence type="ECO:0000313" key="8">
    <source>
        <dbReference type="EMBL" id="CDW91417.1"/>
    </source>
</evidence>
<dbReference type="SUPFAM" id="SSF55856">
    <property type="entry name" value="Cytochrome b5-like heme/steroid binding domain"/>
    <property type="match status" value="1"/>
</dbReference>
<name>A0A078BE47_STYLE</name>
<dbReference type="OrthoDB" id="260519at2759"/>
<keyword evidence="3 5" id="KW-0408">Iron</keyword>
<dbReference type="PANTHER" id="PTHR19359">
    <property type="entry name" value="CYTOCHROME B5"/>
    <property type="match status" value="1"/>
</dbReference>
<dbReference type="GO" id="GO:0046872">
    <property type="term" value="F:metal ion binding"/>
    <property type="evidence" value="ECO:0007669"/>
    <property type="project" value="UniProtKB-UniRule"/>
</dbReference>
<dbReference type="InterPro" id="IPR050668">
    <property type="entry name" value="Cytochrome_b5"/>
</dbReference>
<keyword evidence="9" id="KW-1185">Reference proteome</keyword>
<dbReference type="Pfam" id="PF10422">
    <property type="entry name" value="LRS4"/>
    <property type="match status" value="1"/>
</dbReference>
<dbReference type="Pfam" id="PF00173">
    <property type="entry name" value="Cyt-b5"/>
    <property type="match status" value="1"/>
</dbReference>
<organism evidence="8 9">
    <name type="scientific">Stylonychia lemnae</name>
    <name type="common">Ciliate</name>
    <dbReference type="NCBI Taxonomy" id="5949"/>
    <lineage>
        <taxon>Eukaryota</taxon>
        <taxon>Sar</taxon>
        <taxon>Alveolata</taxon>
        <taxon>Ciliophora</taxon>
        <taxon>Intramacronucleata</taxon>
        <taxon>Spirotrichea</taxon>
        <taxon>Stichotrichia</taxon>
        <taxon>Sporadotrichida</taxon>
        <taxon>Oxytrichidae</taxon>
        <taxon>Stylonychinae</taxon>
        <taxon>Stylonychia</taxon>
    </lineage>
</organism>
<feature type="compositionally biased region" description="Polar residues" evidence="6">
    <location>
        <begin position="171"/>
        <end position="185"/>
    </location>
</feature>
<keyword evidence="1 5" id="KW-0349">Heme</keyword>
<dbReference type="InterPro" id="IPR001199">
    <property type="entry name" value="Cyt_B5-like_heme/steroid-bd"/>
</dbReference>
<dbReference type="Proteomes" id="UP000039865">
    <property type="component" value="Unassembled WGS sequence"/>
</dbReference>
<dbReference type="GO" id="GO:0020037">
    <property type="term" value="F:heme binding"/>
    <property type="evidence" value="ECO:0007669"/>
    <property type="project" value="UniProtKB-UniRule"/>
</dbReference>
<dbReference type="InterPro" id="IPR018479">
    <property type="entry name" value="Lrs4/Mde4"/>
</dbReference>
<dbReference type="InParanoid" id="A0A078BE47"/>
<dbReference type="InterPro" id="IPR036400">
    <property type="entry name" value="Cyt_B5-like_heme/steroid_sf"/>
</dbReference>
<evidence type="ECO:0000313" key="9">
    <source>
        <dbReference type="Proteomes" id="UP000039865"/>
    </source>
</evidence>
<reference evidence="8 9" key="1">
    <citation type="submission" date="2014-06" db="EMBL/GenBank/DDBJ databases">
        <authorList>
            <person name="Swart Estienne"/>
        </authorList>
    </citation>
    <scope>NUCLEOTIDE SEQUENCE [LARGE SCALE GENOMIC DNA]</scope>
    <source>
        <strain evidence="8 9">130c</strain>
    </source>
</reference>
<accession>A0A078BE47</accession>
<gene>
    <name evidence="8" type="primary">Contig17049.g18158</name>
    <name evidence="8" type="ORF">STYLEM_20572</name>
</gene>
<evidence type="ECO:0000256" key="3">
    <source>
        <dbReference type="ARBA" id="ARBA00023004"/>
    </source>
</evidence>
<feature type="domain" description="Cytochrome b5 heme-binding" evidence="7">
    <location>
        <begin position="223"/>
        <end position="282"/>
    </location>
</feature>
<evidence type="ECO:0000256" key="6">
    <source>
        <dbReference type="SAM" id="MobiDB-lite"/>
    </source>
</evidence>
<dbReference type="InterPro" id="IPR018506">
    <property type="entry name" value="Cyt_B5_heme-BS"/>
</dbReference>
<dbReference type="PROSITE" id="PS50255">
    <property type="entry name" value="CYTOCHROME_B5_2"/>
    <property type="match status" value="1"/>
</dbReference>
<dbReference type="AlphaFoldDB" id="A0A078BE47"/>
<evidence type="ECO:0000256" key="5">
    <source>
        <dbReference type="RuleBase" id="RU362121"/>
    </source>
</evidence>
<dbReference type="Gene3D" id="3.10.120.10">
    <property type="entry name" value="Cytochrome b5-like heme/steroid binding domain"/>
    <property type="match status" value="1"/>
</dbReference>
<dbReference type="PROSITE" id="PS00191">
    <property type="entry name" value="CYTOCHROME_B5_1"/>
    <property type="match status" value="1"/>
</dbReference>
<proteinExistence type="inferred from homology"/>
<protein>
    <submittedName>
        <fullName evidence="8">Cytochrome b5</fullName>
    </submittedName>
</protein>
<evidence type="ECO:0000256" key="1">
    <source>
        <dbReference type="ARBA" id="ARBA00022617"/>
    </source>
</evidence>
<dbReference type="EMBL" id="CCKQ01019400">
    <property type="protein sequence ID" value="CDW91417.1"/>
    <property type="molecule type" value="Genomic_DNA"/>
</dbReference>
<evidence type="ECO:0000259" key="7">
    <source>
        <dbReference type="PROSITE" id="PS50255"/>
    </source>
</evidence>
<dbReference type="SMART" id="SM01117">
    <property type="entry name" value="Cyt-b5"/>
    <property type="match status" value="1"/>
</dbReference>